<dbReference type="EMBL" id="AZHA01000045">
    <property type="protein sequence ID" value="OAA35137.1"/>
    <property type="molecule type" value="Genomic_DNA"/>
</dbReference>
<comment type="caution">
    <text evidence="9">The sequence shown here is derived from an EMBL/GenBank/DDBJ whole genome shotgun (WGS) entry which is preliminary data.</text>
</comment>
<evidence type="ECO:0000259" key="8">
    <source>
        <dbReference type="Pfam" id="PF10502"/>
    </source>
</evidence>
<dbReference type="GO" id="GO:0004252">
    <property type="term" value="F:serine-type endopeptidase activity"/>
    <property type="evidence" value="ECO:0007669"/>
    <property type="project" value="InterPro"/>
</dbReference>
<dbReference type="InterPro" id="IPR000223">
    <property type="entry name" value="Pept_S26A_signal_pept_1"/>
</dbReference>
<evidence type="ECO:0000256" key="4">
    <source>
        <dbReference type="ARBA" id="ARBA00023128"/>
    </source>
</evidence>
<feature type="domain" description="Peptidase S26" evidence="8">
    <location>
        <begin position="116"/>
        <end position="153"/>
    </location>
</feature>
<accession>A0A166WV70</accession>
<dbReference type="Proteomes" id="UP000076863">
    <property type="component" value="Unassembled WGS sequence"/>
</dbReference>
<evidence type="ECO:0000256" key="7">
    <source>
        <dbReference type="PIRSR" id="PIRSR600223-1"/>
    </source>
</evidence>
<comment type="subcellular location">
    <subcellularLocation>
        <location evidence="1">Mitochondrion inner membrane</location>
    </subcellularLocation>
</comment>
<name>A0A166WV70_9HYPO</name>
<dbReference type="GO" id="GO:0006465">
    <property type="term" value="P:signal peptide processing"/>
    <property type="evidence" value="ECO:0007669"/>
    <property type="project" value="InterPro"/>
</dbReference>
<keyword evidence="4" id="KW-0496">Mitochondrion</keyword>
<evidence type="ECO:0000313" key="9">
    <source>
        <dbReference type="EMBL" id="OAA35137.1"/>
    </source>
</evidence>
<dbReference type="Gene3D" id="2.10.109.10">
    <property type="entry name" value="Umud Fragment, subunit A"/>
    <property type="match status" value="1"/>
</dbReference>
<evidence type="ECO:0000256" key="5">
    <source>
        <dbReference type="ARBA" id="ARBA00023136"/>
    </source>
</evidence>
<keyword evidence="10" id="KW-1185">Reference proteome</keyword>
<evidence type="ECO:0000256" key="1">
    <source>
        <dbReference type="ARBA" id="ARBA00004273"/>
    </source>
</evidence>
<dbReference type="SUPFAM" id="SSF51306">
    <property type="entry name" value="LexA/Signal peptidase"/>
    <property type="match status" value="1"/>
</dbReference>
<keyword evidence="2" id="KW-0999">Mitochondrion inner membrane</keyword>
<dbReference type="FunFam" id="2.10.109.10:FF:000015">
    <property type="entry name" value="Mitochondrial inner membrane protease subunit 1"/>
    <property type="match status" value="1"/>
</dbReference>
<comment type="similarity">
    <text evidence="6">Belongs to the peptidase S26 family. IMP1 subfamily.</text>
</comment>
<dbReference type="PROSITE" id="PS00760">
    <property type="entry name" value="SPASE_I_2"/>
    <property type="match status" value="1"/>
</dbReference>
<dbReference type="AlphaFoldDB" id="A0A166WV70"/>
<dbReference type="PANTHER" id="PTHR12383">
    <property type="entry name" value="PROTEASE FAMILY S26 MITOCHONDRIAL INNER MEMBRANE PROTEASE-RELATED"/>
    <property type="match status" value="1"/>
</dbReference>
<evidence type="ECO:0000256" key="6">
    <source>
        <dbReference type="ARBA" id="ARBA00038445"/>
    </source>
</evidence>
<proteinExistence type="inferred from homology"/>
<feature type="active site" evidence="7">
    <location>
        <position position="47"/>
    </location>
</feature>
<evidence type="ECO:0000256" key="2">
    <source>
        <dbReference type="ARBA" id="ARBA00022792"/>
    </source>
</evidence>
<sequence>MPSRPLVASRFLRRPGVRLFLGLTKACFAWHFLQTHGFQVGPADGPSMLPTFSTYGDWIGTNMRCRRGRGVRVGDIVLYKMPFAKYDMGVKRVVGMPGDYVSIGTPGEHGEDTMLQVPDGHCWIVGDNLIASRDSRTFGPLPLALIQGKVVAKVLPWSERQWFKNPLQEVEQ</sequence>
<evidence type="ECO:0000313" key="10">
    <source>
        <dbReference type="Proteomes" id="UP000076863"/>
    </source>
</evidence>
<dbReference type="CDD" id="cd06530">
    <property type="entry name" value="S26_SPase_I"/>
    <property type="match status" value="1"/>
</dbReference>
<dbReference type="PANTHER" id="PTHR12383:SF16">
    <property type="entry name" value="MITOCHONDRIAL INNER MEMBRANE PROTEASE SUBUNIT 1"/>
    <property type="match status" value="1"/>
</dbReference>
<dbReference type="Pfam" id="PF10502">
    <property type="entry name" value="Peptidase_S26"/>
    <property type="match status" value="2"/>
</dbReference>
<dbReference type="GO" id="GO:0042720">
    <property type="term" value="C:mitochondrial inner membrane peptidase complex"/>
    <property type="evidence" value="ECO:0007669"/>
    <property type="project" value="TreeGrafter"/>
</dbReference>
<dbReference type="InterPro" id="IPR019533">
    <property type="entry name" value="Peptidase_S26"/>
</dbReference>
<feature type="domain" description="Peptidase S26" evidence="8">
    <location>
        <begin position="26"/>
        <end position="103"/>
    </location>
</feature>
<organism evidence="9 10">
    <name type="scientific">Beauveria brongniartii RCEF 3172</name>
    <dbReference type="NCBI Taxonomy" id="1081107"/>
    <lineage>
        <taxon>Eukaryota</taxon>
        <taxon>Fungi</taxon>
        <taxon>Dikarya</taxon>
        <taxon>Ascomycota</taxon>
        <taxon>Pezizomycotina</taxon>
        <taxon>Sordariomycetes</taxon>
        <taxon>Hypocreomycetidae</taxon>
        <taxon>Hypocreales</taxon>
        <taxon>Cordycipitaceae</taxon>
        <taxon>Beauveria</taxon>
        <taxon>Beauveria brongniartii</taxon>
    </lineage>
</organism>
<dbReference type="InterPro" id="IPR036286">
    <property type="entry name" value="LexA/Signal_pep-like_sf"/>
</dbReference>
<keyword evidence="3" id="KW-0378">Hydrolase</keyword>
<reference evidence="9 10" key="1">
    <citation type="journal article" date="2016" name="Genome Biol. Evol.">
        <title>Divergent and convergent evolution of fungal pathogenicity.</title>
        <authorList>
            <person name="Shang Y."/>
            <person name="Xiao G."/>
            <person name="Zheng P."/>
            <person name="Cen K."/>
            <person name="Zhan S."/>
            <person name="Wang C."/>
        </authorList>
    </citation>
    <scope>NUCLEOTIDE SEQUENCE [LARGE SCALE GENOMIC DNA]</scope>
    <source>
        <strain evidence="9 10">RCEF 3172</strain>
    </source>
</reference>
<gene>
    <name evidence="9" type="ORF">BBO_08925</name>
</gene>
<dbReference type="InterPro" id="IPR019757">
    <property type="entry name" value="Pept_S26A_signal_pept_1_Lys-AS"/>
</dbReference>
<dbReference type="GO" id="GO:0006627">
    <property type="term" value="P:protein processing involved in protein targeting to mitochondrion"/>
    <property type="evidence" value="ECO:0007669"/>
    <property type="project" value="TreeGrafter"/>
</dbReference>
<feature type="active site" evidence="7">
    <location>
        <position position="91"/>
    </location>
</feature>
<keyword evidence="5" id="KW-0472">Membrane</keyword>
<protein>
    <submittedName>
        <fullName evidence="9">Peptidase S24/S26A/S26B/S26C</fullName>
    </submittedName>
</protein>
<evidence type="ECO:0000256" key="3">
    <source>
        <dbReference type="ARBA" id="ARBA00022801"/>
    </source>
</evidence>
<dbReference type="PRINTS" id="PR00727">
    <property type="entry name" value="LEADERPTASE"/>
</dbReference>
<dbReference type="InterPro" id="IPR052064">
    <property type="entry name" value="Mito_IMP1_subunit"/>
</dbReference>
<dbReference type="OrthoDB" id="308440at2759"/>